<gene>
    <name evidence="3" type="ORF">FYJ34_06030</name>
</gene>
<dbReference type="Proteomes" id="UP000434409">
    <property type="component" value="Unassembled WGS sequence"/>
</dbReference>
<reference evidence="3 4" key="1">
    <citation type="submission" date="2019-08" db="EMBL/GenBank/DDBJ databases">
        <title>In-depth cultivation of the pig gut microbiome towards novel bacterial diversity and tailored functional studies.</title>
        <authorList>
            <person name="Wylensek D."/>
            <person name="Hitch T.C.A."/>
            <person name="Clavel T."/>
        </authorList>
    </citation>
    <scope>NUCLEOTIDE SEQUENCE [LARGE SCALE GENOMIC DNA]</scope>
    <source>
        <strain evidence="3 4">68-1-5</strain>
    </source>
</reference>
<protein>
    <submittedName>
        <fullName evidence="3">Uncharacterized protein</fullName>
    </submittedName>
</protein>
<dbReference type="InterPro" id="IPR013783">
    <property type="entry name" value="Ig-like_fold"/>
</dbReference>
<proteinExistence type="predicted"/>
<evidence type="ECO:0000313" key="3">
    <source>
        <dbReference type="EMBL" id="MSR93832.1"/>
    </source>
</evidence>
<evidence type="ECO:0000256" key="2">
    <source>
        <dbReference type="SAM" id="SignalP"/>
    </source>
</evidence>
<feature type="region of interest" description="Disordered" evidence="1">
    <location>
        <begin position="198"/>
        <end position="223"/>
    </location>
</feature>
<dbReference type="Gene3D" id="2.60.40.10">
    <property type="entry name" value="Immunoglobulins"/>
    <property type="match status" value="1"/>
</dbReference>
<feature type="signal peptide" evidence="2">
    <location>
        <begin position="1"/>
        <end position="32"/>
    </location>
</feature>
<organism evidence="3 4">
    <name type="scientific">Suipraeoptans intestinalis</name>
    <dbReference type="NCBI Taxonomy" id="2606628"/>
    <lineage>
        <taxon>Bacteria</taxon>
        <taxon>Bacillati</taxon>
        <taxon>Bacillota</taxon>
        <taxon>Clostridia</taxon>
        <taxon>Lachnospirales</taxon>
        <taxon>Lachnospiraceae</taxon>
        <taxon>Suipraeoptans</taxon>
    </lineage>
</organism>
<dbReference type="EMBL" id="VULY01000018">
    <property type="protein sequence ID" value="MSR93832.1"/>
    <property type="molecule type" value="Genomic_DNA"/>
</dbReference>
<dbReference type="AlphaFoldDB" id="A0A6N7V3T7"/>
<accession>A0A6N7V3T7</accession>
<keyword evidence="4" id="KW-1185">Reference proteome</keyword>
<evidence type="ECO:0000313" key="4">
    <source>
        <dbReference type="Proteomes" id="UP000434409"/>
    </source>
</evidence>
<dbReference type="RefSeq" id="WP_154477062.1">
    <property type="nucleotide sequence ID" value="NZ_VULY01000018.1"/>
</dbReference>
<feature type="chain" id="PRO_5039634882" evidence="2">
    <location>
        <begin position="33"/>
        <end position="252"/>
    </location>
</feature>
<name>A0A6N7V3T7_9FIRM</name>
<evidence type="ECO:0000256" key="1">
    <source>
        <dbReference type="SAM" id="MobiDB-lite"/>
    </source>
</evidence>
<sequence>MRKERTCWRKRIRYAMLAACIGAALFQIQGTAEEGREKDRVPPLEQGAECSLRIQLHYQDRTGQTLPIPGARIHLYQVADLTVEGGSAVYSLTPSFQDSQVVFAGMTTEESIEAAKRLERSAQKNQAGLQAGISDEAGQVLFRQLKPGMYLAVQEQTVDVGEDRVRMGASLWSVPLAEYQEEAGKNQWKMDVVTQPKVTETTPAPKPEKPKGKRQPKTGDKADGWIWVGTGSLAAGVWCLRKRMEKRRRLQG</sequence>
<comment type="caution">
    <text evidence="3">The sequence shown here is derived from an EMBL/GenBank/DDBJ whole genome shotgun (WGS) entry which is preliminary data.</text>
</comment>
<keyword evidence="2" id="KW-0732">Signal</keyword>